<comment type="function">
    <text evidence="10">Component of the F(0) channel, it forms part of the peripheral stalk, linking F(1) to F(0). The b'-subunit is a diverged and duplicated form of b found in plants and photosynthetic bacteria.</text>
</comment>
<keyword evidence="7 12" id="KW-0472">Membrane</keyword>
<dbReference type="AlphaFoldDB" id="A0A2Z5FXC0"/>
<dbReference type="GO" id="GO:0005886">
    <property type="term" value="C:plasma membrane"/>
    <property type="evidence" value="ECO:0007669"/>
    <property type="project" value="UniProtKB-SubCell"/>
</dbReference>
<evidence type="ECO:0000313" key="16">
    <source>
        <dbReference type="EMBL" id="AXC11370.1"/>
    </source>
</evidence>
<sequence length="233" mass="25122">MALTLSIGSFALPAARAVVVEDSGPSGNPAPGSPAADTAKGADNQEADAENGQFRHARPVKAIARTLNVSTEVAAQIFEDLNSAILILVILFFLARAVPKAIRSRTATIQKQLIDARSATEIANERLTAVETKLARLGEDIDAIRKQTDRDIVEDEKRIKQALEEERVRIVKAAEQEIESAGTAAQRELKRFAAELAIDKAAKRIQLTAETDKALVQRFGRELAGQFGKGGQN</sequence>
<dbReference type="Proteomes" id="UP000253606">
    <property type="component" value="Chromosome"/>
</dbReference>
<proteinExistence type="inferred from homology"/>
<evidence type="ECO:0000256" key="14">
    <source>
        <dbReference type="SAM" id="Coils"/>
    </source>
</evidence>
<evidence type="ECO:0000256" key="4">
    <source>
        <dbReference type="ARBA" id="ARBA00022781"/>
    </source>
</evidence>
<evidence type="ECO:0000256" key="15">
    <source>
        <dbReference type="SAM" id="MobiDB-lite"/>
    </source>
</evidence>
<dbReference type="HAMAP" id="MF_01398">
    <property type="entry name" value="ATP_synth_b_bprime"/>
    <property type="match status" value="1"/>
</dbReference>
<feature type="region of interest" description="Disordered" evidence="15">
    <location>
        <begin position="22"/>
        <end position="55"/>
    </location>
</feature>
<dbReference type="GO" id="GO:0012505">
    <property type="term" value="C:endomembrane system"/>
    <property type="evidence" value="ECO:0007669"/>
    <property type="project" value="UniProtKB-SubCell"/>
</dbReference>
<keyword evidence="14" id="KW-0175">Coiled coil</keyword>
<name>A0A2Z5FXC0_9BACT</name>
<evidence type="ECO:0000256" key="10">
    <source>
        <dbReference type="ARBA" id="ARBA00025614"/>
    </source>
</evidence>
<keyword evidence="12" id="KW-1003">Cell membrane</keyword>
<dbReference type="GO" id="GO:0045259">
    <property type="term" value="C:proton-transporting ATP synthase complex"/>
    <property type="evidence" value="ECO:0007669"/>
    <property type="project" value="UniProtKB-KW"/>
</dbReference>
<feature type="compositionally biased region" description="Low complexity" evidence="15">
    <location>
        <begin position="23"/>
        <end position="36"/>
    </location>
</feature>
<dbReference type="KEGG" id="abas:ACPOL_2034"/>
<evidence type="ECO:0000256" key="7">
    <source>
        <dbReference type="ARBA" id="ARBA00023136"/>
    </source>
</evidence>
<comment type="subunit">
    <text evidence="12">F-type ATPases have 2 components, F(1) - the catalytic core - and F(0) - the membrane proton channel. F(1) has five subunits: alpha(3), beta(3), gamma(1), delta(1), epsilon(1). F(0) has three main subunits: a(1), b(2) and c(10-14). The alpha and beta chains form an alternating ring which encloses part of the gamma chain. F(1) is attached to F(0) by a central stalk formed by the gamma and epsilon chains, while a peripheral stalk is formed by the delta and b chains.</text>
</comment>
<evidence type="ECO:0000256" key="12">
    <source>
        <dbReference type="HAMAP-Rule" id="MF_01398"/>
    </source>
</evidence>
<dbReference type="GO" id="GO:0046933">
    <property type="term" value="F:proton-transporting ATP synthase activity, rotational mechanism"/>
    <property type="evidence" value="ECO:0007669"/>
    <property type="project" value="UniProtKB-UniRule"/>
</dbReference>
<evidence type="ECO:0000256" key="8">
    <source>
        <dbReference type="ARBA" id="ARBA00023310"/>
    </source>
</evidence>
<evidence type="ECO:0000256" key="3">
    <source>
        <dbReference type="ARBA" id="ARBA00022692"/>
    </source>
</evidence>
<comment type="function">
    <text evidence="9 12">F(1)F(0) ATP synthase produces ATP from ADP in the presence of a proton or sodium gradient. F-type ATPases consist of two structural domains, F(1) containing the extramembraneous catalytic core and F(0) containing the membrane proton channel, linked together by a central stalk and a peripheral stalk. During catalysis, ATP synthesis in the catalytic domain of F(1) is coupled via a rotary mechanism of the central stalk subunits to proton translocation.</text>
</comment>
<keyword evidence="2 12" id="KW-0138">CF(0)</keyword>
<keyword evidence="17" id="KW-1185">Reference proteome</keyword>
<dbReference type="EMBL" id="CP030840">
    <property type="protein sequence ID" value="AXC11370.1"/>
    <property type="molecule type" value="Genomic_DNA"/>
</dbReference>
<evidence type="ECO:0000256" key="9">
    <source>
        <dbReference type="ARBA" id="ARBA00025198"/>
    </source>
</evidence>
<keyword evidence="8 12" id="KW-0066">ATP synthesis</keyword>
<evidence type="ECO:0000313" key="17">
    <source>
        <dbReference type="Proteomes" id="UP000253606"/>
    </source>
</evidence>
<feature type="coiled-coil region" evidence="14">
    <location>
        <begin position="127"/>
        <end position="191"/>
    </location>
</feature>
<evidence type="ECO:0000256" key="5">
    <source>
        <dbReference type="ARBA" id="ARBA00022989"/>
    </source>
</evidence>
<organism evidence="16 17">
    <name type="scientific">Acidisarcina polymorpha</name>
    <dbReference type="NCBI Taxonomy" id="2211140"/>
    <lineage>
        <taxon>Bacteria</taxon>
        <taxon>Pseudomonadati</taxon>
        <taxon>Acidobacteriota</taxon>
        <taxon>Terriglobia</taxon>
        <taxon>Terriglobales</taxon>
        <taxon>Acidobacteriaceae</taxon>
        <taxon>Acidisarcina</taxon>
    </lineage>
</organism>
<keyword evidence="3 12" id="KW-0812">Transmembrane</keyword>
<evidence type="ECO:0000256" key="6">
    <source>
        <dbReference type="ARBA" id="ARBA00023065"/>
    </source>
</evidence>
<protein>
    <recommendedName>
        <fullName evidence="12">ATP synthase subunit b</fullName>
    </recommendedName>
    <alternativeName>
        <fullName evidence="12">ATP synthase F(0) sector subunit b</fullName>
    </alternativeName>
    <alternativeName>
        <fullName evidence="12">ATPase subunit I</fullName>
    </alternativeName>
    <alternativeName>
        <fullName evidence="12">F-type ATPase subunit b</fullName>
        <shortName evidence="12">F-ATPase subunit b</shortName>
    </alternativeName>
</protein>
<comment type="similarity">
    <text evidence="12 13">Belongs to the ATPase B chain family.</text>
</comment>
<evidence type="ECO:0000256" key="11">
    <source>
        <dbReference type="ARBA" id="ARBA00037847"/>
    </source>
</evidence>
<dbReference type="CDD" id="cd06503">
    <property type="entry name" value="ATP-synt_Fo_b"/>
    <property type="match status" value="1"/>
</dbReference>
<keyword evidence="5 12" id="KW-1133">Transmembrane helix</keyword>
<dbReference type="Pfam" id="PF00430">
    <property type="entry name" value="ATP-synt_B"/>
    <property type="match status" value="1"/>
</dbReference>
<keyword evidence="6 12" id="KW-0406">Ion transport</keyword>
<evidence type="ECO:0000256" key="2">
    <source>
        <dbReference type="ARBA" id="ARBA00022547"/>
    </source>
</evidence>
<comment type="subcellular location">
    <subcellularLocation>
        <location evidence="12">Cell membrane</location>
        <topology evidence="12">Single-pass membrane protein</topology>
    </subcellularLocation>
    <subcellularLocation>
        <location evidence="11">Endomembrane system</location>
        <topology evidence="11">Single-pass membrane protein</topology>
    </subcellularLocation>
</comment>
<evidence type="ECO:0000256" key="13">
    <source>
        <dbReference type="RuleBase" id="RU003848"/>
    </source>
</evidence>
<gene>
    <name evidence="12" type="primary">atpF</name>
    <name evidence="16" type="ORF">ACPOL_2034</name>
</gene>
<reference evidence="16 17" key="1">
    <citation type="journal article" date="2018" name="Front. Microbiol.">
        <title>Hydrolytic Capabilities as a Key to Environmental Success: Chitinolytic and Cellulolytic Acidobacteria From Acidic Sub-arctic Soils and Boreal Peatlands.</title>
        <authorList>
            <person name="Belova S.E."/>
            <person name="Ravin N.V."/>
            <person name="Pankratov T.A."/>
            <person name="Rakitin A.L."/>
            <person name="Ivanova A.A."/>
            <person name="Beletsky A.V."/>
            <person name="Mardanov A.V."/>
            <person name="Sinninghe Damste J.S."/>
            <person name="Dedysh S.N."/>
        </authorList>
    </citation>
    <scope>NUCLEOTIDE SEQUENCE [LARGE SCALE GENOMIC DNA]</scope>
    <source>
        <strain evidence="16 17">SBC82</strain>
    </source>
</reference>
<dbReference type="InterPro" id="IPR002146">
    <property type="entry name" value="ATP_synth_b/b'su_bac/chlpt"/>
</dbReference>
<evidence type="ECO:0000256" key="1">
    <source>
        <dbReference type="ARBA" id="ARBA00022448"/>
    </source>
</evidence>
<keyword evidence="4 12" id="KW-0375">Hydrogen ion transport</keyword>
<accession>A0A2Z5FXC0</accession>
<keyword evidence="1 12" id="KW-0813">Transport</keyword>